<dbReference type="Proteomes" id="UP000075886">
    <property type="component" value="Unassembled WGS sequence"/>
</dbReference>
<dbReference type="PROSITE" id="PS50865">
    <property type="entry name" value="ZF_MYND_2"/>
    <property type="match status" value="1"/>
</dbReference>
<evidence type="ECO:0000256" key="3">
    <source>
        <dbReference type="ARBA" id="ARBA00022833"/>
    </source>
</evidence>
<dbReference type="EnsemblMetazoa" id="AFAF004105-RA">
    <property type="protein sequence ID" value="AFAF004105-PA"/>
    <property type="gene ID" value="AFAF004105"/>
</dbReference>
<sequence>MSINMEQQQGTDNPKCKRCEIFREMNRNLVKSGFPPPLIRAAAATSEVKDKPVQLRLDQLLRYELPETFFSGDLQAQVDVQDGQLMAKKSIESAQVIAIVKPFMWTTAGISYERCDFCLQNKPLTLIPCSGGCQLVMYCHVRCQEMAWKNYHKLECAVMKELCREEAMDCILAVLRYTG</sequence>
<protein>
    <recommendedName>
        <fullName evidence="5">MYND-type domain-containing protein</fullName>
    </recommendedName>
</protein>
<dbReference type="PANTHER" id="PTHR47111">
    <property type="entry name" value="BCDNA.LD29892"/>
    <property type="match status" value="1"/>
</dbReference>
<feature type="domain" description="MYND-type" evidence="5">
    <location>
        <begin position="115"/>
        <end position="156"/>
    </location>
</feature>
<dbReference type="SUPFAM" id="SSF144232">
    <property type="entry name" value="HIT/MYND zinc finger-like"/>
    <property type="match status" value="1"/>
</dbReference>
<reference evidence="7" key="1">
    <citation type="submission" date="2014-01" db="EMBL/GenBank/DDBJ databases">
        <title>The Genome Sequence of Anopheles farauti FAR1 (V2).</title>
        <authorList>
            <consortium name="The Broad Institute Genomics Platform"/>
            <person name="Neafsey D.E."/>
            <person name="Besansky N."/>
            <person name="Howell P."/>
            <person name="Walton C."/>
            <person name="Young S.K."/>
            <person name="Zeng Q."/>
            <person name="Gargeya S."/>
            <person name="Fitzgerald M."/>
            <person name="Haas B."/>
            <person name="Abouelleil A."/>
            <person name="Allen A.W."/>
            <person name="Alvarado L."/>
            <person name="Arachchi H.M."/>
            <person name="Berlin A.M."/>
            <person name="Chapman S.B."/>
            <person name="Gainer-Dewar J."/>
            <person name="Goldberg J."/>
            <person name="Griggs A."/>
            <person name="Gujja S."/>
            <person name="Hansen M."/>
            <person name="Howarth C."/>
            <person name="Imamovic A."/>
            <person name="Ireland A."/>
            <person name="Larimer J."/>
            <person name="McCowan C."/>
            <person name="Murphy C."/>
            <person name="Pearson M."/>
            <person name="Poon T.W."/>
            <person name="Priest M."/>
            <person name="Roberts A."/>
            <person name="Saif S."/>
            <person name="Shea T."/>
            <person name="Sisk P."/>
            <person name="Sykes S."/>
            <person name="Wortman J."/>
            <person name="Nusbaum C."/>
            <person name="Birren B."/>
        </authorList>
    </citation>
    <scope>NUCLEOTIDE SEQUENCE [LARGE SCALE GENOMIC DNA]</scope>
    <source>
        <strain evidence="7">FAR1</strain>
    </source>
</reference>
<dbReference type="Pfam" id="PF01753">
    <property type="entry name" value="zf-MYND"/>
    <property type="match status" value="1"/>
</dbReference>
<dbReference type="VEuPathDB" id="VectorBase:AFAF004105"/>
<evidence type="ECO:0000313" key="7">
    <source>
        <dbReference type="Proteomes" id="UP000075886"/>
    </source>
</evidence>
<keyword evidence="2 4" id="KW-0863">Zinc-finger</keyword>
<dbReference type="GO" id="GO:0008270">
    <property type="term" value="F:zinc ion binding"/>
    <property type="evidence" value="ECO:0007669"/>
    <property type="project" value="UniProtKB-KW"/>
</dbReference>
<dbReference type="PANTHER" id="PTHR47111:SF1">
    <property type="entry name" value="SET AND MYND DOMAIN-CONTAINING PROTEIN 4"/>
    <property type="match status" value="1"/>
</dbReference>
<evidence type="ECO:0000313" key="6">
    <source>
        <dbReference type="EnsemblMetazoa" id="AFAF004105-PA"/>
    </source>
</evidence>
<keyword evidence="3" id="KW-0862">Zinc</keyword>
<dbReference type="EMBL" id="AXCN02001036">
    <property type="status" value="NOT_ANNOTATED_CDS"/>
    <property type="molecule type" value="Genomic_DNA"/>
</dbReference>
<evidence type="ECO:0000256" key="4">
    <source>
        <dbReference type="PROSITE-ProRule" id="PRU00134"/>
    </source>
</evidence>
<dbReference type="InterPro" id="IPR046341">
    <property type="entry name" value="SET_dom_sf"/>
</dbReference>
<dbReference type="AlphaFoldDB" id="A0A182Q6M6"/>
<name>A0A182Q6M6_9DIPT</name>
<dbReference type="Gene3D" id="6.10.140.2220">
    <property type="match status" value="1"/>
</dbReference>
<reference evidence="6" key="2">
    <citation type="submission" date="2020-05" db="UniProtKB">
        <authorList>
            <consortium name="EnsemblMetazoa"/>
        </authorList>
    </citation>
    <scope>IDENTIFICATION</scope>
    <source>
        <strain evidence="6">FAR1</strain>
    </source>
</reference>
<keyword evidence="1" id="KW-0479">Metal-binding</keyword>
<evidence type="ECO:0000256" key="2">
    <source>
        <dbReference type="ARBA" id="ARBA00022771"/>
    </source>
</evidence>
<evidence type="ECO:0000256" key="1">
    <source>
        <dbReference type="ARBA" id="ARBA00022723"/>
    </source>
</evidence>
<dbReference type="Gene3D" id="2.170.270.10">
    <property type="entry name" value="SET domain"/>
    <property type="match status" value="1"/>
</dbReference>
<keyword evidence="7" id="KW-1185">Reference proteome</keyword>
<evidence type="ECO:0000259" key="5">
    <source>
        <dbReference type="PROSITE" id="PS50865"/>
    </source>
</evidence>
<proteinExistence type="predicted"/>
<accession>A0A182Q6M6</accession>
<dbReference type="InterPro" id="IPR002893">
    <property type="entry name" value="Znf_MYND"/>
</dbReference>
<organism evidence="6 7">
    <name type="scientific">Anopheles farauti</name>
    <dbReference type="NCBI Taxonomy" id="69004"/>
    <lineage>
        <taxon>Eukaryota</taxon>
        <taxon>Metazoa</taxon>
        <taxon>Ecdysozoa</taxon>
        <taxon>Arthropoda</taxon>
        <taxon>Hexapoda</taxon>
        <taxon>Insecta</taxon>
        <taxon>Pterygota</taxon>
        <taxon>Neoptera</taxon>
        <taxon>Endopterygota</taxon>
        <taxon>Diptera</taxon>
        <taxon>Nematocera</taxon>
        <taxon>Culicoidea</taxon>
        <taxon>Culicidae</taxon>
        <taxon>Anophelinae</taxon>
        <taxon>Anopheles</taxon>
    </lineage>
</organism>